<dbReference type="InterPro" id="IPR016186">
    <property type="entry name" value="C-type_lectin-like/link_sf"/>
</dbReference>
<dbReference type="PANTHER" id="PTHR45784:SF3">
    <property type="entry name" value="C-TYPE LECTIN DOMAIN FAMILY 4 MEMBER K-LIKE-RELATED"/>
    <property type="match status" value="1"/>
</dbReference>
<dbReference type="Gene3D" id="3.10.100.10">
    <property type="entry name" value="Mannose-Binding Protein A, subunit A"/>
    <property type="match status" value="2"/>
</dbReference>
<keyword evidence="1" id="KW-1015">Disulfide bond</keyword>
<evidence type="ECO:0000313" key="4">
    <source>
        <dbReference type="EMBL" id="KAL1280939.1"/>
    </source>
</evidence>
<dbReference type="PROSITE" id="PS00615">
    <property type="entry name" value="C_TYPE_LECTIN_1"/>
    <property type="match status" value="1"/>
</dbReference>
<sequence length="260" mass="29978">MDGSLFVLLLLSGLFWSSSGLSRQYHYMNVTMPWSEAQSYCRERFTDLATVDSMDDVNRLVNIVDVGYNGSVWIGLKRATEKRWAWSNGENTTSEYYNWASGQPNKDGDCVATYSGAWHDMHCSYGRYFACYANTGYIMVRSAKNWSDAQSYCRQHYMDLPTIHNSVENNQIKQILLSGYYIWIGLFQDSWEWSDKWILFFRHWAPGQPSQSAGSGDCVGMTRDDSGKWAHYSCDLQQPFICYGGKFSQYTESNPSNNRF</sequence>
<gene>
    <name evidence="4" type="ORF">QQF64_015539</name>
</gene>
<dbReference type="InterPro" id="IPR016187">
    <property type="entry name" value="CTDL_fold"/>
</dbReference>
<dbReference type="SMART" id="SM00034">
    <property type="entry name" value="CLECT"/>
    <property type="match status" value="2"/>
</dbReference>
<protein>
    <recommendedName>
        <fullName evidence="3">C-type lectin domain-containing protein</fullName>
    </recommendedName>
</protein>
<comment type="caution">
    <text evidence="4">The sequence shown here is derived from an EMBL/GenBank/DDBJ whole genome shotgun (WGS) entry which is preliminary data.</text>
</comment>
<feature type="domain" description="C-type lectin" evidence="3">
    <location>
        <begin position="25"/>
        <end position="132"/>
    </location>
</feature>
<accession>A0ABR3NVI8</accession>
<evidence type="ECO:0000256" key="2">
    <source>
        <dbReference type="SAM" id="SignalP"/>
    </source>
</evidence>
<feature type="domain" description="C-type lectin" evidence="3">
    <location>
        <begin position="132"/>
        <end position="243"/>
    </location>
</feature>
<proteinExistence type="predicted"/>
<evidence type="ECO:0000256" key="1">
    <source>
        <dbReference type="ARBA" id="ARBA00023157"/>
    </source>
</evidence>
<name>A0ABR3NVI8_9TELE</name>
<dbReference type="EMBL" id="JAYMGO010000002">
    <property type="protein sequence ID" value="KAL1280939.1"/>
    <property type="molecule type" value="Genomic_DNA"/>
</dbReference>
<feature type="signal peptide" evidence="2">
    <location>
        <begin position="1"/>
        <end position="20"/>
    </location>
</feature>
<evidence type="ECO:0000313" key="5">
    <source>
        <dbReference type="Proteomes" id="UP001558613"/>
    </source>
</evidence>
<dbReference type="InterPro" id="IPR018378">
    <property type="entry name" value="C-type_lectin_CS"/>
</dbReference>
<evidence type="ECO:0000259" key="3">
    <source>
        <dbReference type="PROSITE" id="PS50041"/>
    </source>
</evidence>
<feature type="chain" id="PRO_5045280613" description="C-type lectin domain-containing protein" evidence="2">
    <location>
        <begin position="21"/>
        <end position="260"/>
    </location>
</feature>
<dbReference type="PANTHER" id="PTHR45784">
    <property type="entry name" value="C-TYPE LECTIN DOMAIN FAMILY 20 MEMBER A-RELATED"/>
    <property type="match status" value="1"/>
</dbReference>
<dbReference type="Proteomes" id="UP001558613">
    <property type="component" value="Unassembled WGS sequence"/>
</dbReference>
<dbReference type="Pfam" id="PF00059">
    <property type="entry name" value="Lectin_C"/>
    <property type="match status" value="2"/>
</dbReference>
<dbReference type="PROSITE" id="PS50041">
    <property type="entry name" value="C_TYPE_LECTIN_2"/>
    <property type="match status" value="2"/>
</dbReference>
<keyword evidence="2" id="KW-0732">Signal</keyword>
<organism evidence="4 5">
    <name type="scientific">Cirrhinus molitorella</name>
    <name type="common">mud carp</name>
    <dbReference type="NCBI Taxonomy" id="172907"/>
    <lineage>
        <taxon>Eukaryota</taxon>
        <taxon>Metazoa</taxon>
        <taxon>Chordata</taxon>
        <taxon>Craniata</taxon>
        <taxon>Vertebrata</taxon>
        <taxon>Euteleostomi</taxon>
        <taxon>Actinopterygii</taxon>
        <taxon>Neopterygii</taxon>
        <taxon>Teleostei</taxon>
        <taxon>Ostariophysi</taxon>
        <taxon>Cypriniformes</taxon>
        <taxon>Cyprinidae</taxon>
        <taxon>Labeoninae</taxon>
        <taxon>Labeonini</taxon>
        <taxon>Cirrhinus</taxon>
    </lineage>
</organism>
<dbReference type="SUPFAM" id="SSF56436">
    <property type="entry name" value="C-type lectin-like"/>
    <property type="match status" value="2"/>
</dbReference>
<dbReference type="InterPro" id="IPR001304">
    <property type="entry name" value="C-type_lectin-like"/>
</dbReference>
<reference evidence="4 5" key="1">
    <citation type="submission" date="2023-09" db="EMBL/GenBank/DDBJ databases">
        <authorList>
            <person name="Wang M."/>
        </authorList>
    </citation>
    <scope>NUCLEOTIDE SEQUENCE [LARGE SCALE GENOMIC DNA]</scope>
    <source>
        <strain evidence="4">GT-2023</strain>
        <tissue evidence="4">Liver</tissue>
    </source>
</reference>
<keyword evidence="5" id="KW-1185">Reference proteome</keyword>